<dbReference type="InterPro" id="IPR005538">
    <property type="entry name" value="LrgA/CidA"/>
</dbReference>
<evidence type="ECO:0000256" key="3">
    <source>
        <dbReference type="ARBA" id="ARBA00022692"/>
    </source>
</evidence>
<dbReference type="EMBL" id="DVKT01000066">
    <property type="protein sequence ID" value="HIT40142.1"/>
    <property type="molecule type" value="Genomic_DNA"/>
</dbReference>
<keyword evidence="5 6" id="KW-0472">Membrane</keyword>
<dbReference type="AlphaFoldDB" id="A0A9D1GFE7"/>
<feature type="transmembrane region" description="Helical" evidence="6">
    <location>
        <begin position="25"/>
        <end position="44"/>
    </location>
</feature>
<evidence type="ECO:0000256" key="2">
    <source>
        <dbReference type="ARBA" id="ARBA00022475"/>
    </source>
</evidence>
<proteinExistence type="predicted"/>
<comment type="caution">
    <text evidence="7">The sequence shown here is derived from an EMBL/GenBank/DDBJ whole genome shotgun (WGS) entry which is preliminary data.</text>
</comment>
<accession>A0A9D1GFE7</accession>
<name>A0A9D1GFE7_9BACT</name>
<organism evidence="7 8">
    <name type="scientific">Candidatus Caccoplasma intestinavium</name>
    <dbReference type="NCBI Taxonomy" id="2840716"/>
    <lineage>
        <taxon>Bacteria</taxon>
        <taxon>Pseudomonadati</taxon>
        <taxon>Bacteroidota</taxon>
        <taxon>Bacteroidia</taxon>
        <taxon>Bacteroidales</taxon>
        <taxon>Bacteroidaceae</taxon>
        <taxon>Bacteroidaceae incertae sedis</taxon>
        <taxon>Candidatus Caccoplasma</taxon>
    </lineage>
</organism>
<sequence length="117" mass="12989">MVRQCAILFGCLALGELVVYLTGVKLPSSIIGMLLLTLFLKLGWIKLHWVRGLSDFLVANLGFFFVPPGVALMLYFDVITAQFWPIVIATVVSTVLVLVVTGWSHQLTRKTNGLLRK</sequence>
<keyword evidence="2" id="KW-1003">Cell membrane</keyword>
<keyword evidence="4 6" id="KW-1133">Transmembrane helix</keyword>
<gene>
    <name evidence="7" type="ORF">IAD06_08940</name>
</gene>
<evidence type="ECO:0000256" key="1">
    <source>
        <dbReference type="ARBA" id="ARBA00004651"/>
    </source>
</evidence>
<evidence type="ECO:0000256" key="6">
    <source>
        <dbReference type="SAM" id="Phobius"/>
    </source>
</evidence>
<feature type="transmembrane region" description="Helical" evidence="6">
    <location>
        <begin position="82"/>
        <end position="103"/>
    </location>
</feature>
<reference evidence="7" key="1">
    <citation type="submission" date="2020-10" db="EMBL/GenBank/DDBJ databases">
        <authorList>
            <person name="Gilroy R."/>
        </authorList>
    </citation>
    <scope>NUCLEOTIDE SEQUENCE</scope>
    <source>
        <strain evidence="7">21143</strain>
    </source>
</reference>
<dbReference type="GO" id="GO:0005886">
    <property type="term" value="C:plasma membrane"/>
    <property type="evidence" value="ECO:0007669"/>
    <property type="project" value="UniProtKB-SubCell"/>
</dbReference>
<dbReference type="PANTHER" id="PTHR33931">
    <property type="entry name" value="HOLIN-LIKE PROTEIN CIDA-RELATED"/>
    <property type="match status" value="1"/>
</dbReference>
<dbReference type="Proteomes" id="UP000886722">
    <property type="component" value="Unassembled WGS sequence"/>
</dbReference>
<reference evidence="7" key="2">
    <citation type="journal article" date="2021" name="PeerJ">
        <title>Extensive microbial diversity within the chicken gut microbiome revealed by metagenomics and culture.</title>
        <authorList>
            <person name="Gilroy R."/>
            <person name="Ravi A."/>
            <person name="Getino M."/>
            <person name="Pursley I."/>
            <person name="Horton D.L."/>
            <person name="Alikhan N.F."/>
            <person name="Baker D."/>
            <person name="Gharbi K."/>
            <person name="Hall N."/>
            <person name="Watson M."/>
            <person name="Adriaenssens E.M."/>
            <person name="Foster-Nyarko E."/>
            <person name="Jarju S."/>
            <person name="Secka A."/>
            <person name="Antonio M."/>
            <person name="Oren A."/>
            <person name="Chaudhuri R.R."/>
            <person name="La Ragione R."/>
            <person name="Hildebrand F."/>
            <person name="Pallen M.J."/>
        </authorList>
    </citation>
    <scope>NUCLEOTIDE SEQUENCE</scope>
    <source>
        <strain evidence="7">21143</strain>
    </source>
</reference>
<evidence type="ECO:0000313" key="7">
    <source>
        <dbReference type="EMBL" id="HIT40142.1"/>
    </source>
</evidence>
<comment type="subcellular location">
    <subcellularLocation>
        <location evidence="1">Cell membrane</location>
        <topology evidence="1">Multi-pass membrane protein</topology>
    </subcellularLocation>
</comment>
<protein>
    <submittedName>
        <fullName evidence="7">CidA/LrgA family protein</fullName>
    </submittedName>
</protein>
<evidence type="ECO:0000256" key="5">
    <source>
        <dbReference type="ARBA" id="ARBA00023136"/>
    </source>
</evidence>
<dbReference type="PANTHER" id="PTHR33931:SF5">
    <property type="entry name" value="UPF0299 MEMBRANE PROTEIN YOHJ"/>
    <property type="match status" value="1"/>
</dbReference>
<dbReference type="Pfam" id="PF03788">
    <property type="entry name" value="LrgA"/>
    <property type="match status" value="1"/>
</dbReference>
<evidence type="ECO:0000313" key="8">
    <source>
        <dbReference type="Proteomes" id="UP000886722"/>
    </source>
</evidence>
<keyword evidence="3 6" id="KW-0812">Transmembrane</keyword>
<feature type="transmembrane region" description="Helical" evidence="6">
    <location>
        <begin position="56"/>
        <end position="76"/>
    </location>
</feature>
<evidence type="ECO:0000256" key="4">
    <source>
        <dbReference type="ARBA" id="ARBA00022989"/>
    </source>
</evidence>